<feature type="transmembrane region" description="Helical" evidence="1">
    <location>
        <begin position="359"/>
        <end position="378"/>
    </location>
</feature>
<feature type="transmembrane region" description="Helical" evidence="1">
    <location>
        <begin position="399"/>
        <end position="420"/>
    </location>
</feature>
<dbReference type="EMBL" id="VFOQ01000001">
    <property type="protein sequence ID" value="TQL59672.1"/>
    <property type="molecule type" value="Genomic_DNA"/>
</dbReference>
<dbReference type="RefSeq" id="WP_141787664.1">
    <property type="nucleotide sequence ID" value="NZ_BAAAKX010000004.1"/>
</dbReference>
<sequence>MSRDADLLRDARHVITGERETGQHNVTYAIYVAVIAAASYGVPAAQAFFRFLDPRWLAAHLAGYRGIVLAGALLLATVAFAFRAGRVRGPVVPDLPYLDHVATSPLDRAVVLRRWWRVALLGCLVGGVLIGLVSGAGLAIAALAGAVVLGPGVAAGALVGLLVAGAWLHGQVRAWPVHTRGPALLLRPGGSLRALHLSGLRTQSARSVTVGGAVLAGDLRAARLDIAAPITRGRAIRLRARGPVSTLVWRDWLGLRRAPCRGLSGLVLTVAGVYGLVHTATPGTPSLITVVSLVVAWFGVGAWSEGLRLHGDNAGTPPLLGLSPMAEARAHLVVPGVLSVLTVCGVGLTAALSTRGSPLGLVWALLLLGLLLAGQVMAAYRGLPPIGVFSPRAGMPAMVAWQSVPLVVPVVCGTAATAALTSRQPVNGLLVLAFTTWLAALYARRRARLLFDAHRG</sequence>
<dbReference type="AlphaFoldDB" id="A0A542ZH19"/>
<dbReference type="Proteomes" id="UP000319514">
    <property type="component" value="Unassembled WGS sequence"/>
</dbReference>
<reference evidence="2 3" key="1">
    <citation type="submission" date="2019-06" db="EMBL/GenBank/DDBJ databases">
        <title>Sequencing the genomes of 1000 actinobacteria strains.</title>
        <authorList>
            <person name="Klenk H.-P."/>
        </authorList>
    </citation>
    <scope>NUCLEOTIDE SEQUENCE [LARGE SCALE GENOMIC DNA]</scope>
    <source>
        <strain evidence="2 3">DSM 18082</strain>
    </source>
</reference>
<gene>
    <name evidence="2" type="ORF">FB474_1036</name>
</gene>
<keyword evidence="3" id="KW-1185">Reference proteome</keyword>
<feature type="transmembrane region" description="Helical" evidence="1">
    <location>
        <begin position="148"/>
        <end position="168"/>
    </location>
</feature>
<accession>A0A542ZH19</accession>
<keyword evidence="1" id="KW-0472">Membrane</keyword>
<feature type="transmembrane region" description="Helical" evidence="1">
    <location>
        <begin position="61"/>
        <end position="82"/>
    </location>
</feature>
<feature type="transmembrane region" description="Helical" evidence="1">
    <location>
        <begin position="260"/>
        <end position="277"/>
    </location>
</feature>
<keyword evidence="1" id="KW-0812">Transmembrane</keyword>
<comment type="caution">
    <text evidence="2">The sequence shown here is derived from an EMBL/GenBank/DDBJ whole genome shotgun (WGS) entry which is preliminary data.</text>
</comment>
<feature type="transmembrane region" description="Helical" evidence="1">
    <location>
        <begin position="426"/>
        <end position="443"/>
    </location>
</feature>
<evidence type="ECO:0000313" key="3">
    <source>
        <dbReference type="Proteomes" id="UP000319514"/>
    </source>
</evidence>
<evidence type="ECO:0000313" key="2">
    <source>
        <dbReference type="EMBL" id="TQL59672.1"/>
    </source>
</evidence>
<feature type="transmembrane region" description="Helical" evidence="1">
    <location>
        <begin position="332"/>
        <end position="353"/>
    </location>
</feature>
<dbReference type="OrthoDB" id="4842142at2"/>
<protein>
    <recommendedName>
        <fullName evidence="4">ABC-2 type transport system permease protein</fullName>
    </recommendedName>
</protein>
<organism evidence="2 3">
    <name type="scientific">Oryzihumus leptocrescens</name>
    <dbReference type="NCBI Taxonomy" id="297536"/>
    <lineage>
        <taxon>Bacteria</taxon>
        <taxon>Bacillati</taxon>
        <taxon>Actinomycetota</taxon>
        <taxon>Actinomycetes</taxon>
        <taxon>Micrococcales</taxon>
        <taxon>Intrasporangiaceae</taxon>
        <taxon>Oryzihumus</taxon>
    </lineage>
</organism>
<evidence type="ECO:0008006" key="4">
    <source>
        <dbReference type="Google" id="ProtNLM"/>
    </source>
</evidence>
<feature type="transmembrane region" description="Helical" evidence="1">
    <location>
        <begin position="118"/>
        <end position="142"/>
    </location>
</feature>
<feature type="transmembrane region" description="Helical" evidence="1">
    <location>
        <begin position="28"/>
        <end position="49"/>
    </location>
</feature>
<evidence type="ECO:0000256" key="1">
    <source>
        <dbReference type="SAM" id="Phobius"/>
    </source>
</evidence>
<keyword evidence="1" id="KW-1133">Transmembrane helix</keyword>
<proteinExistence type="predicted"/>
<name>A0A542ZH19_9MICO</name>